<keyword evidence="2" id="KW-1185">Reference proteome</keyword>
<dbReference type="RefSeq" id="WP_338097784.1">
    <property type="nucleotide sequence ID" value="NZ_CP131061.1"/>
</dbReference>
<gene>
    <name evidence="1" type="ORF">MsAm2_00030</name>
</gene>
<dbReference type="AlphaFoldDB" id="A0AA97A524"/>
<organism evidence="1 2">
    <name type="scientific">Methanolapillus ohkumae</name>
    <dbReference type="NCBI Taxonomy" id="3028298"/>
    <lineage>
        <taxon>Archaea</taxon>
        <taxon>Methanobacteriati</taxon>
        <taxon>Methanobacteriota</taxon>
        <taxon>Stenosarchaea group</taxon>
        <taxon>Methanomicrobia</taxon>
        <taxon>Methanosarcinales</taxon>
        <taxon>Methanosarcinaceae</taxon>
        <taxon>Methanolapillus</taxon>
    </lineage>
</organism>
<accession>A0AA97A524</accession>
<evidence type="ECO:0000313" key="2">
    <source>
        <dbReference type="Proteomes" id="UP001304970"/>
    </source>
</evidence>
<name>A0AA97A524_9EURY</name>
<dbReference type="EMBL" id="CP131061">
    <property type="protein sequence ID" value="WNY26243.1"/>
    <property type="molecule type" value="Genomic_DNA"/>
</dbReference>
<dbReference type="Proteomes" id="UP001304970">
    <property type="component" value="Chromosome"/>
</dbReference>
<evidence type="ECO:0000313" key="1">
    <source>
        <dbReference type="EMBL" id="WNY26243.1"/>
    </source>
</evidence>
<reference evidence="1 2" key="1">
    <citation type="submission" date="2023-07" db="EMBL/GenBank/DDBJ databases">
        <title>Closed genome sequence of Methanosarcinaceae archaeon Am2.</title>
        <authorList>
            <person name="Poehlein A."/>
            <person name="Protasov E."/>
            <person name="Platt K."/>
            <person name="Reeh H."/>
            <person name="Daniel R."/>
            <person name="Brune A."/>
        </authorList>
    </citation>
    <scope>NUCLEOTIDE SEQUENCE [LARGE SCALE GENOMIC DNA]</scope>
    <source>
        <strain evidence="1 2">Am2</strain>
    </source>
</reference>
<dbReference type="GeneID" id="89227401"/>
<proteinExistence type="predicted"/>
<protein>
    <submittedName>
        <fullName evidence="1">Uncharacterized protein</fullName>
    </submittedName>
</protein>
<sequence length="130" mass="15186">MKNTHFSNYLTQKYGIGPEFQKRIAVIDNFESFLSQNNISSIKNASEKEMEEYAQHLLLNSRENIHESAYESFIILGEYGEVTQNEDLMLLMVYFISATGDADAYLTRLKELNLNVWEKISWPRFFGDEL</sequence>